<reference evidence="9" key="1">
    <citation type="submission" date="2022-10" db="EMBL/GenBank/DDBJ databases">
        <title>Fusarium specimens isolated from Avocado Roots.</title>
        <authorList>
            <person name="Stajich J."/>
            <person name="Roper C."/>
            <person name="Heimlech-Rivalta G."/>
        </authorList>
    </citation>
    <scope>NUCLEOTIDE SEQUENCE</scope>
    <source>
        <strain evidence="9">CF00143</strain>
    </source>
</reference>
<feature type="region of interest" description="Disordered" evidence="7">
    <location>
        <begin position="459"/>
        <end position="493"/>
    </location>
</feature>
<keyword evidence="10" id="KW-1185">Reference proteome</keyword>
<sequence length="514" mass="57594">MAANRTLAIRVGGKFKRASAPKSRGGCLTCNNIRGRFRHLKCDEGKPFCQRCADDKMKCDGYAPPKPRASKKKKPKSQAVIALPTPPIEHIDQMPLLSDHERVYFQHFVHWTAKQISASSSNFWLCYALPMSYQFDAIRYSMIAVGASHRAFISHSLGFGRPDELQRPVIQHYNRAISSILPLMSSPTRFNMHCILICCMLFMTCEGLTGRYDELLKHFAAGDTLLQSLQDSAAPEEASLMGKLVAMFSQLCPESSDFMKNPTLSGIQKWCAKDVKHTADDTTPFETLDEASYALHQFRFLHDHAPHNPDRENGEANDRAFEHLFENWGTRFQALAQRDILQWTTDEMSYFQNLRLRQRFIQMHIDAYSSQPQPCQPFLETAELVAAPLIAIGQPTYALDGCLVSGLSFAGFTAQDDEERNRILSLLQRLDHREGIYDSNDVAEMHMLCAMDMGDMSCSDSDSDAGSDVDAGSDDESDYGTPNPPFTSPVGIPNMIEGLARRAGVTSKRLACYC</sequence>
<evidence type="ECO:0000259" key="8">
    <source>
        <dbReference type="SMART" id="SM00066"/>
    </source>
</evidence>
<protein>
    <recommendedName>
        <fullName evidence="8">Zn(2)-C6 fungal-type domain-containing protein</fullName>
    </recommendedName>
</protein>
<proteinExistence type="predicted"/>
<dbReference type="InterPro" id="IPR052360">
    <property type="entry name" value="Transcr_Regulatory_Proteins"/>
</dbReference>
<dbReference type="InterPro" id="IPR021858">
    <property type="entry name" value="Fun_TF"/>
</dbReference>
<dbReference type="Pfam" id="PF11951">
    <property type="entry name" value="Fungal_trans_2"/>
    <property type="match status" value="1"/>
</dbReference>
<keyword evidence="5" id="KW-0804">Transcription</keyword>
<dbReference type="InterPro" id="IPR036864">
    <property type="entry name" value="Zn2-C6_fun-type_DNA-bd_sf"/>
</dbReference>
<dbReference type="GO" id="GO:0008270">
    <property type="term" value="F:zinc ion binding"/>
    <property type="evidence" value="ECO:0007669"/>
    <property type="project" value="InterPro"/>
</dbReference>
<evidence type="ECO:0000256" key="2">
    <source>
        <dbReference type="ARBA" id="ARBA00022833"/>
    </source>
</evidence>
<feature type="compositionally biased region" description="Acidic residues" evidence="7">
    <location>
        <begin position="461"/>
        <end position="478"/>
    </location>
</feature>
<dbReference type="SUPFAM" id="SSF57701">
    <property type="entry name" value="Zn2/Cys6 DNA-binding domain"/>
    <property type="match status" value="1"/>
</dbReference>
<dbReference type="Pfam" id="PF00172">
    <property type="entry name" value="Zn_clus"/>
    <property type="match status" value="1"/>
</dbReference>
<accession>A0A9W8U5Y2</accession>
<name>A0A9W8U5Y2_9HYPO</name>
<feature type="domain" description="Zn(2)-C6 fungal-type" evidence="8">
    <location>
        <begin position="21"/>
        <end position="70"/>
    </location>
</feature>
<dbReference type="EMBL" id="JAPDHF010000023">
    <property type="protein sequence ID" value="KAJ4004778.1"/>
    <property type="molecule type" value="Genomic_DNA"/>
</dbReference>
<dbReference type="GO" id="GO:0000981">
    <property type="term" value="F:DNA-binding transcription factor activity, RNA polymerase II-specific"/>
    <property type="evidence" value="ECO:0007669"/>
    <property type="project" value="InterPro"/>
</dbReference>
<keyword evidence="3" id="KW-0805">Transcription regulation</keyword>
<evidence type="ECO:0000256" key="6">
    <source>
        <dbReference type="ARBA" id="ARBA00023242"/>
    </source>
</evidence>
<dbReference type="PANTHER" id="PTHR36206:SF12">
    <property type="entry name" value="ASPERCRYPTIN BIOSYNTHESIS CLUSTER-SPECIFIC TRANSCRIPTION REGULATOR ATNN-RELATED"/>
    <property type="match status" value="1"/>
</dbReference>
<evidence type="ECO:0000313" key="9">
    <source>
        <dbReference type="EMBL" id="KAJ4004778.1"/>
    </source>
</evidence>
<dbReference type="Proteomes" id="UP001152130">
    <property type="component" value="Unassembled WGS sequence"/>
</dbReference>
<keyword evidence="1" id="KW-0479">Metal-binding</keyword>
<evidence type="ECO:0000256" key="7">
    <source>
        <dbReference type="SAM" id="MobiDB-lite"/>
    </source>
</evidence>
<dbReference type="AlphaFoldDB" id="A0A9W8U5Y2"/>
<gene>
    <name evidence="9" type="ORF">NW766_011512</name>
</gene>
<dbReference type="InterPro" id="IPR001138">
    <property type="entry name" value="Zn2Cys6_DnaBD"/>
</dbReference>
<keyword evidence="2" id="KW-0862">Zinc</keyword>
<organism evidence="9 10">
    <name type="scientific">Fusarium irregulare</name>
    <dbReference type="NCBI Taxonomy" id="2494466"/>
    <lineage>
        <taxon>Eukaryota</taxon>
        <taxon>Fungi</taxon>
        <taxon>Dikarya</taxon>
        <taxon>Ascomycota</taxon>
        <taxon>Pezizomycotina</taxon>
        <taxon>Sordariomycetes</taxon>
        <taxon>Hypocreomycetidae</taxon>
        <taxon>Hypocreales</taxon>
        <taxon>Nectriaceae</taxon>
        <taxon>Fusarium</taxon>
        <taxon>Fusarium incarnatum-equiseti species complex</taxon>
    </lineage>
</organism>
<evidence type="ECO:0000256" key="5">
    <source>
        <dbReference type="ARBA" id="ARBA00023163"/>
    </source>
</evidence>
<dbReference type="PANTHER" id="PTHR36206">
    <property type="entry name" value="ASPERCRYPTIN BIOSYNTHESIS CLUSTER-SPECIFIC TRANSCRIPTION REGULATOR ATNN-RELATED"/>
    <property type="match status" value="1"/>
</dbReference>
<keyword evidence="4" id="KW-0238">DNA-binding</keyword>
<dbReference type="GO" id="GO:0003677">
    <property type="term" value="F:DNA binding"/>
    <property type="evidence" value="ECO:0007669"/>
    <property type="project" value="UniProtKB-KW"/>
</dbReference>
<evidence type="ECO:0000256" key="4">
    <source>
        <dbReference type="ARBA" id="ARBA00023125"/>
    </source>
</evidence>
<evidence type="ECO:0000313" key="10">
    <source>
        <dbReference type="Proteomes" id="UP001152130"/>
    </source>
</evidence>
<comment type="caution">
    <text evidence="9">The sequence shown here is derived from an EMBL/GenBank/DDBJ whole genome shotgun (WGS) entry which is preliminary data.</text>
</comment>
<evidence type="ECO:0000256" key="3">
    <source>
        <dbReference type="ARBA" id="ARBA00023015"/>
    </source>
</evidence>
<evidence type="ECO:0000256" key="1">
    <source>
        <dbReference type="ARBA" id="ARBA00022723"/>
    </source>
</evidence>
<dbReference type="SMART" id="SM00066">
    <property type="entry name" value="GAL4"/>
    <property type="match status" value="1"/>
</dbReference>
<dbReference type="CDD" id="cd00067">
    <property type="entry name" value="GAL4"/>
    <property type="match status" value="1"/>
</dbReference>
<keyword evidence="6" id="KW-0539">Nucleus</keyword>